<dbReference type="SUPFAM" id="SSF51197">
    <property type="entry name" value="Clavaminate synthase-like"/>
    <property type="match status" value="1"/>
</dbReference>
<evidence type="ECO:0000313" key="2">
    <source>
        <dbReference type="Proteomes" id="UP000203589"/>
    </source>
</evidence>
<accession>A0A222EBR6</accession>
<dbReference type="OrthoDB" id="9791262at2"/>
<proteinExistence type="predicted"/>
<dbReference type="RefSeq" id="WP_157733651.1">
    <property type="nucleotide sequence ID" value="NZ_CP022542.1"/>
</dbReference>
<organism evidence="1 2">
    <name type="scientific">Antarctobacter heliothermus</name>
    <dbReference type="NCBI Taxonomy" id="74033"/>
    <lineage>
        <taxon>Bacteria</taxon>
        <taxon>Pseudomonadati</taxon>
        <taxon>Pseudomonadota</taxon>
        <taxon>Alphaproteobacteria</taxon>
        <taxon>Rhodobacterales</taxon>
        <taxon>Roseobacteraceae</taxon>
        <taxon>Antarctobacter</taxon>
    </lineage>
</organism>
<dbReference type="Proteomes" id="UP000203589">
    <property type="component" value="Plasmid pSMS3-2"/>
</dbReference>
<dbReference type="Pfam" id="PF05721">
    <property type="entry name" value="PhyH"/>
    <property type="match status" value="1"/>
</dbReference>
<keyword evidence="1" id="KW-0614">Plasmid</keyword>
<dbReference type="EC" id="1.14.11.-" evidence="1"/>
<dbReference type="GO" id="GO:0005506">
    <property type="term" value="F:iron ion binding"/>
    <property type="evidence" value="ECO:0007669"/>
    <property type="project" value="UniProtKB-ARBA"/>
</dbReference>
<dbReference type="Gene3D" id="2.60.120.620">
    <property type="entry name" value="q2cbj1_9rhob like domain"/>
    <property type="match status" value="1"/>
</dbReference>
<keyword evidence="1" id="KW-0560">Oxidoreductase</keyword>
<dbReference type="GO" id="GO:0016706">
    <property type="term" value="F:2-oxoglutarate-dependent dioxygenase activity"/>
    <property type="evidence" value="ECO:0007669"/>
    <property type="project" value="UniProtKB-ARBA"/>
</dbReference>
<dbReference type="PANTHER" id="PTHR20883:SF51">
    <property type="entry name" value="PHYTANOYL-COA HYDROXYLASE"/>
    <property type="match status" value="1"/>
</dbReference>
<gene>
    <name evidence="1" type="ORF">ANTHELSMS3_04652</name>
</gene>
<keyword evidence="1" id="KW-0223">Dioxygenase</keyword>
<dbReference type="AlphaFoldDB" id="A0A222EBR6"/>
<dbReference type="KEGG" id="aht:ANTHELSMS3_04652"/>
<keyword evidence="2" id="KW-1185">Reference proteome</keyword>
<dbReference type="PANTHER" id="PTHR20883">
    <property type="entry name" value="PHYTANOYL-COA DIOXYGENASE DOMAIN CONTAINING 1"/>
    <property type="match status" value="1"/>
</dbReference>
<reference evidence="1 2" key="1">
    <citation type="submission" date="2017-07" db="EMBL/GenBank/DDBJ databases">
        <title>Genome Sequence of Antarctobacter heliothermus Strain SMS3 Isolated from a culture of the Diatom Skeletonema marinoi.</title>
        <authorList>
            <person name="Topel M."/>
            <person name="Pinder M.I.M."/>
            <person name="Johansson O.N."/>
            <person name="Kourtchenko O."/>
            <person name="Godhe A."/>
            <person name="Clarke A.K."/>
        </authorList>
    </citation>
    <scope>NUCLEOTIDE SEQUENCE [LARGE SCALE GENOMIC DNA]</scope>
    <source>
        <strain evidence="1 2">SMS3</strain>
        <plasmid evidence="2">Plasmid psms3-2</plasmid>
    </source>
</reference>
<protein>
    <submittedName>
        <fullName evidence="1">Ectoine dioxygenase</fullName>
        <ecNumber evidence="1">1.14.11.-</ecNumber>
    </submittedName>
</protein>
<dbReference type="EMBL" id="CP022542">
    <property type="protein sequence ID" value="ASP23550.1"/>
    <property type="molecule type" value="Genomic_DNA"/>
</dbReference>
<dbReference type="InterPro" id="IPR008775">
    <property type="entry name" value="Phytyl_CoA_dOase-like"/>
</dbReference>
<name>A0A222EBR6_9RHOB</name>
<geneLocation type="plasmid" evidence="2">
    <name>psms3-2</name>
</geneLocation>
<evidence type="ECO:0000313" key="1">
    <source>
        <dbReference type="EMBL" id="ASP23550.1"/>
    </source>
</evidence>
<sequence>MEVTEDQKREYQEQGYLLYRNLLSADEIGVLQDALTEINAMDGPQVKRESPEVPPSIVYAPHALSPSFDALSRLPRIIKTVEALLGESAYIYQSRVNLKMPFTSDGWAWHQDFTAWHRGDGMPSPHAIMVAVFLHDCTPSNGPLLVIPGSHSDDLDEILSREEDVPGYKAQRVPLGVIESLAKKASILDLSAPAGSVAFIHPTLMHGSAANLTPWPRSISYFNFNAVSNRPSDNKRPWFMNNPDTAPLQALGDDALTTVSTTA</sequence>